<feature type="transmembrane region" description="Helical" evidence="5">
    <location>
        <begin position="19"/>
        <end position="42"/>
    </location>
</feature>
<feature type="domain" description="G-protein coupled receptors family 1 profile" evidence="6">
    <location>
        <begin position="34"/>
        <end position="213"/>
    </location>
</feature>
<evidence type="ECO:0000256" key="3">
    <source>
        <dbReference type="ARBA" id="ARBA00022989"/>
    </source>
</evidence>
<evidence type="ECO:0000256" key="2">
    <source>
        <dbReference type="ARBA" id="ARBA00022692"/>
    </source>
</evidence>
<protein>
    <submittedName>
        <fullName evidence="7">G_PROTEIN_RECEP_F1_2 domain-containing protein</fullName>
    </submittedName>
</protein>
<feature type="transmembrane region" description="Helical" evidence="5">
    <location>
        <begin position="103"/>
        <end position="125"/>
    </location>
</feature>
<name>A0A183CVX1_9BILA</name>
<dbReference type="SUPFAM" id="SSF81321">
    <property type="entry name" value="Family A G protein-coupled receptor-like"/>
    <property type="match status" value="1"/>
</dbReference>
<dbReference type="Gene3D" id="1.20.1070.10">
    <property type="entry name" value="Rhodopsin 7-helix transmembrane proteins"/>
    <property type="match status" value="1"/>
</dbReference>
<sequence length="213" mass="24109">LHGPRAGATWMPPLQAAHIFGTIFISSGIAAMIFNATILAVLFRLRRSIFSNVFYILIFNFVLIDLLRSICSIVWALKLLPVGISSSMYFMKADQLALMILRFSNLATILNLLMITLNEYIYIVYPLRYRQFVTSSYLSFPYVTFSLRIALLISICWGVAWAFTISILFSGSRKQSIYIKPNCIARMNHLGRTRSTVAFDSSVTHSAHLPSYS</sequence>
<evidence type="ECO:0000259" key="6">
    <source>
        <dbReference type="PROSITE" id="PS50262"/>
    </source>
</evidence>
<dbReference type="PROSITE" id="PS50262">
    <property type="entry name" value="G_PROTEIN_RECEP_F1_2"/>
    <property type="match status" value="1"/>
</dbReference>
<evidence type="ECO:0000256" key="1">
    <source>
        <dbReference type="ARBA" id="ARBA00004370"/>
    </source>
</evidence>
<evidence type="ECO:0000256" key="4">
    <source>
        <dbReference type="ARBA" id="ARBA00023136"/>
    </source>
</evidence>
<keyword evidence="2 5" id="KW-0812">Transmembrane</keyword>
<feature type="transmembrane region" description="Helical" evidence="5">
    <location>
        <begin position="145"/>
        <end position="169"/>
    </location>
</feature>
<comment type="subcellular location">
    <subcellularLocation>
        <location evidence="1">Membrane</location>
    </subcellularLocation>
</comment>
<dbReference type="AlphaFoldDB" id="A0A183CVX1"/>
<feature type="transmembrane region" description="Helical" evidence="5">
    <location>
        <begin position="73"/>
        <end position="91"/>
    </location>
</feature>
<proteinExistence type="predicted"/>
<evidence type="ECO:0000313" key="7">
    <source>
        <dbReference type="WBParaSite" id="GPUH_0000061201-mRNA-1"/>
    </source>
</evidence>
<reference evidence="7" key="1">
    <citation type="submission" date="2016-06" db="UniProtKB">
        <authorList>
            <consortium name="WormBaseParasite"/>
        </authorList>
    </citation>
    <scope>IDENTIFICATION</scope>
</reference>
<dbReference type="WBParaSite" id="GPUH_0000061201-mRNA-1">
    <property type="protein sequence ID" value="GPUH_0000061201-mRNA-1"/>
    <property type="gene ID" value="GPUH_0000061201"/>
</dbReference>
<feature type="transmembrane region" description="Helical" evidence="5">
    <location>
        <begin position="49"/>
        <end position="67"/>
    </location>
</feature>
<keyword evidence="4 5" id="KW-0472">Membrane</keyword>
<dbReference type="GO" id="GO:0016020">
    <property type="term" value="C:membrane"/>
    <property type="evidence" value="ECO:0007669"/>
    <property type="project" value="UniProtKB-SubCell"/>
</dbReference>
<keyword evidence="3 5" id="KW-1133">Transmembrane helix</keyword>
<organism evidence="7">
    <name type="scientific">Gongylonema pulchrum</name>
    <dbReference type="NCBI Taxonomy" id="637853"/>
    <lineage>
        <taxon>Eukaryota</taxon>
        <taxon>Metazoa</taxon>
        <taxon>Ecdysozoa</taxon>
        <taxon>Nematoda</taxon>
        <taxon>Chromadorea</taxon>
        <taxon>Rhabditida</taxon>
        <taxon>Spirurina</taxon>
        <taxon>Spiruromorpha</taxon>
        <taxon>Spiruroidea</taxon>
        <taxon>Gongylonematidae</taxon>
        <taxon>Gongylonema</taxon>
    </lineage>
</organism>
<evidence type="ECO:0000256" key="5">
    <source>
        <dbReference type="SAM" id="Phobius"/>
    </source>
</evidence>
<accession>A0A183CVX1</accession>
<dbReference type="InterPro" id="IPR017452">
    <property type="entry name" value="GPCR_Rhodpsn_7TM"/>
</dbReference>